<dbReference type="InterPro" id="IPR043128">
    <property type="entry name" value="Rev_trsase/Diguanyl_cyclase"/>
</dbReference>
<keyword evidence="1" id="KW-0812">Transmembrane</keyword>
<keyword evidence="4" id="KW-1185">Reference proteome</keyword>
<dbReference type="SMART" id="SM00267">
    <property type="entry name" value="GGDEF"/>
    <property type="match status" value="1"/>
</dbReference>
<gene>
    <name evidence="3" type="ORF">FNU79_15005</name>
</gene>
<dbReference type="PANTHER" id="PTHR45138">
    <property type="entry name" value="REGULATORY COMPONENTS OF SENSORY TRANSDUCTION SYSTEM"/>
    <property type="match status" value="1"/>
</dbReference>
<feature type="domain" description="GGDEF" evidence="2">
    <location>
        <begin position="214"/>
        <end position="343"/>
    </location>
</feature>
<sequence length="359" mass="39732">MTAQALNSMLRMVFLCLGPIGALACIAALASQWSEVDALDRVALPLLAVILLVVTGVVAFNLLSVTLATRISFVATAVYFLLGLDRQFFWFVLHHQMLSESSYWFAVLYATAFVAFRADRAIQVCAAIFVISLLICLSHLWTLKMGGLLTYRIVASVVQFLIASMTLVLVQVAVGRLRQQLDQVRAVAFLDVLTGLPNRLSAQQQLEGMMRTGRKFSVVMLDIDHFKQVNDTYGHQTGDMVLRETGRVVSRHLHGEQFMARWGGEEFMLVLPDVHKQGGKALAETARQDLYQHVFDQVGGLTASFGVAECVIGEDLNDVMRRADAALYAAKRQGRNGVRVAMDDGRLTRLDLPAQVDQE</sequence>
<proteinExistence type="predicted"/>
<feature type="transmembrane region" description="Helical" evidence="1">
    <location>
        <begin position="125"/>
        <end position="143"/>
    </location>
</feature>
<dbReference type="SUPFAM" id="SSF55073">
    <property type="entry name" value="Nucleotide cyclase"/>
    <property type="match status" value="1"/>
</dbReference>
<evidence type="ECO:0000313" key="3">
    <source>
        <dbReference type="EMBL" id="TSA81437.1"/>
    </source>
</evidence>
<keyword evidence="1" id="KW-0472">Membrane</keyword>
<evidence type="ECO:0000313" key="4">
    <source>
        <dbReference type="Proteomes" id="UP000316092"/>
    </source>
</evidence>
<feature type="transmembrane region" description="Helical" evidence="1">
    <location>
        <begin position="12"/>
        <end position="30"/>
    </location>
</feature>
<dbReference type="NCBIfam" id="TIGR00254">
    <property type="entry name" value="GGDEF"/>
    <property type="match status" value="1"/>
</dbReference>
<dbReference type="Gene3D" id="3.30.70.270">
    <property type="match status" value="1"/>
</dbReference>
<comment type="caution">
    <text evidence="3">The sequence shown here is derived from an EMBL/GenBank/DDBJ whole genome shotgun (WGS) entry which is preliminary data.</text>
</comment>
<dbReference type="PANTHER" id="PTHR45138:SF9">
    <property type="entry name" value="DIGUANYLATE CYCLASE DGCM-RELATED"/>
    <property type="match status" value="1"/>
</dbReference>
<protein>
    <submittedName>
        <fullName evidence="3">GGDEF domain-containing protein</fullName>
    </submittedName>
</protein>
<organism evidence="3 4">
    <name type="scientific">Deinococcus detaillensis</name>
    <dbReference type="NCBI Taxonomy" id="2592048"/>
    <lineage>
        <taxon>Bacteria</taxon>
        <taxon>Thermotogati</taxon>
        <taxon>Deinococcota</taxon>
        <taxon>Deinococci</taxon>
        <taxon>Deinococcales</taxon>
        <taxon>Deinococcaceae</taxon>
        <taxon>Deinococcus</taxon>
    </lineage>
</organism>
<dbReference type="CDD" id="cd01949">
    <property type="entry name" value="GGDEF"/>
    <property type="match status" value="1"/>
</dbReference>
<dbReference type="FunFam" id="3.30.70.270:FF:000001">
    <property type="entry name" value="Diguanylate cyclase domain protein"/>
    <property type="match status" value="1"/>
</dbReference>
<feature type="transmembrane region" description="Helical" evidence="1">
    <location>
        <begin position="42"/>
        <end position="64"/>
    </location>
</feature>
<accession>A0A553UMK7</accession>
<evidence type="ECO:0000259" key="2">
    <source>
        <dbReference type="PROSITE" id="PS50887"/>
    </source>
</evidence>
<dbReference type="InterPro" id="IPR029787">
    <property type="entry name" value="Nucleotide_cyclase"/>
</dbReference>
<evidence type="ECO:0000256" key="1">
    <source>
        <dbReference type="SAM" id="Phobius"/>
    </source>
</evidence>
<dbReference type="EMBL" id="VKDB01000022">
    <property type="protein sequence ID" value="TSA81437.1"/>
    <property type="molecule type" value="Genomic_DNA"/>
</dbReference>
<dbReference type="Proteomes" id="UP000316092">
    <property type="component" value="Unassembled WGS sequence"/>
</dbReference>
<feature type="transmembrane region" description="Helical" evidence="1">
    <location>
        <begin position="149"/>
        <end position="170"/>
    </location>
</feature>
<keyword evidence="1" id="KW-1133">Transmembrane helix</keyword>
<feature type="transmembrane region" description="Helical" evidence="1">
    <location>
        <begin position="101"/>
        <end position="118"/>
    </location>
</feature>
<dbReference type="Pfam" id="PF00990">
    <property type="entry name" value="GGDEF"/>
    <property type="match status" value="1"/>
</dbReference>
<feature type="transmembrane region" description="Helical" evidence="1">
    <location>
        <begin position="71"/>
        <end position="89"/>
    </location>
</feature>
<reference evidence="3 4" key="1">
    <citation type="submission" date="2019-07" db="EMBL/GenBank/DDBJ databases">
        <title>Deinococcus detaillus sp. nov., isolated from humus soil in Antarctica.</title>
        <authorList>
            <person name="Zhang K."/>
        </authorList>
    </citation>
    <scope>NUCLEOTIDE SEQUENCE [LARGE SCALE GENOMIC DNA]</scope>
    <source>
        <strain evidence="3 4">H1</strain>
    </source>
</reference>
<dbReference type="GO" id="GO:0052621">
    <property type="term" value="F:diguanylate cyclase activity"/>
    <property type="evidence" value="ECO:0007669"/>
    <property type="project" value="TreeGrafter"/>
</dbReference>
<dbReference type="InterPro" id="IPR000160">
    <property type="entry name" value="GGDEF_dom"/>
</dbReference>
<dbReference type="InterPro" id="IPR050469">
    <property type="entry name" value="Diguanylate_Cyclase"/>
</dbReference>
<dbReference type="PROSITE" id="PS50887">
    <property type="entry name" value="GGDEF"/>
    <property type="match status" value="1"/>
</dbReference>
<name>A0A553UMK7_9DEIO</name>
<dbReference type="AlphaFoldDB" id="A0A553UMK7"/>